<protein>
    <submittedName>
        <fullName evidence="2">DUF1971 domain-containing protein</fullName>
    </submittedName>
</protein>
<feature type="domain" description="TehB/YeaR-like" evidence="1">
    <location>
        <begin position="10"/>
        <end position="84"/>
    </location>
</feature>
<keyword evidence="3" id="KW-1185">Reference proteome</keyword>
<evidence type="ECO:0000313" key="3">
    <source>
        <dbReference type="Proteomes" id="UP000620670"/>
    </source>
</evidence>
<accession>A0ABS0XXS6</accession>
<dbReference type="RefSeq" id="WP_199047318.1">
    <property type="nucleotide sequence ID" value="NZ_JAELXT010000003.1"/>
</dbReference>
<dbReference type="Gene3D" id="2.60.120.10">
    <property type="entry name" value="Jelly Rolls"/>
    <property type="match status" value="1"/>
</dbReference>
<dbReference type="InterPro" id="IPR014710">
    <property type="entry name" value="RmlC-like_jellyroll"/>
</dbReference>
<dbReference type="Pfam" id="PF09313">
    <property type="entry name" value="TehB-like"/>
    <property type="match status" value="1"/>
</dbReference>
<dbReference type="EMBL" id="JAELXT010000003">
    <property type="protein sequence ID" value="MBJ6124843.1"/>
    <property type="molecule type" value="Genomic_DNA"/>
</dbReference>
<sequence>MSASAAEPYKRSPVFDENTLPAGLRREHRTKPGVWGIIRVLEGRLRYRVLDPASETILEPGHPGLVRPDESHLVELLGPMRMQVEFYNQPPELCTEDLGLSPKSVPS</sequence>
<evidence type="ECO:0000313" key="2">
    <source>
        <dbReference type="EMBL" id="MBJ6124843.1"/>
    </source>
</evidence>
<evidence type="ECO:0000259" key="1">
    <source>
        <dbReference type="Pfam" id="PF09313"/>
    </source>
</evidence>
<dbReference type="SUPFAM" id="SSF51197">
    <property type="entry name" value="Clavaminate synthase-like"/>
    <property type="match status" value="1"/>
</dbReference>
<organism evidence="2 3">
    <name type="scientific">Microvirga splendida</name>
    <dbReference type="NCBI Taxonomy" id="2795727"/>
    <lineage>
        <taxon>Bacteria</taxon>
        <taxon>Pseudomonadati</taxon>
        <taxon>Pseudomonadota</taxon>
        <taxon>Alphaproteobacteria</taxon>
        <taxon>Hyphomicrobiales</taxon>
        <taxon>Methylobacteriaceae</taxon>
        <taxon>Microvirga</taxon>
    </lineage>
</organism>
<proteinExistence type="predicted"/>
<comment type="caution">
    <text evidence="2">The sequence shown here is derived from an EMBL/GenBank/DDBJ whole genome shotgun (WGS) entry which is preliminary data.</text>
</comment>
<dbReference type="Proteomes" id="UP000620670">
    <property type="component" value="Unassembled WGS sequence"/>
</dbReference>
<dbReference type="InterPro" id="IPR015392">
    <property type="entry name" value="TehB/YeaR-like_dom"/>
</dbReference>
<reference evidence="3" key="1">
    <citation type="submission" date="2020-12" db="EMBL/GenBank/DDBJ databases">
        <title>Hymenobacter sp.</title>
        <authorList>
            <person name="Kim M.K."/>
        </authorList>
    </citation>
    <scope>NUCLEOTIDE SEQUENCE [LARGE SCALE GENOMIC DNA]</scope>
    <source>
        <strain evidence="3">BT325</strain>
    </source>
</reference>
<name>A0ABS0XXS6_9HYPH</name>
<gene>
    <name evidence="2" type="ORF">JAO75_05405</name>
</gene>